<evidence type="ECO:0000313" key="2">
    <source>
        <dbReference type="Proteomes" id="UP000244052"/>
    </source>
</evidence>
<dbReference type="EMBL" id="QASO01000093">
    <property type="protein sequence ID" value="PTU78220.1"/>
    <property type="molecule type" value="Genomic_DNA"/>
</dbReference>
<dbReference type="Proteomes" id="UP000244052">
    <property type="component" value="Unassembled WGS sequence"/>
</dbReference>
<name>A0A2T5PKH7_ECTOL</name>
<proteinExistence type="predicted"/>
<evidence type="ECO:0000313" key="1">
    <source>
        <dbReference type="EMBL" id="PTU78220.1"/>
    </source>
</evidence>
<dbReference type="RefSeq" id="WP_108234122.1">
    <property type="nucleotide sequence ID" value="NZ_CAJQNA010000238.1"/>
</dbReference>
<reference evidence="1 2" key="1">
    <citation type="submission" date="2018-04" db="EMBL/GenBank/DDBJ databases">
        <title>Pseudomonas sp. nov., isolated from mangrove soil.</title>
        <authorList>
            <person name="Chen C."/>
        </authorList>
    </citation>
    <scope>NUCLEOTIDE SEQUENCE [LARGE SCALE GENOMIC DNA]</scope>
    <source>
        <strain evidence="1 2">JCM 14246</strain>
    </source>
</reference>
<dbReference type="AlphaFoldDB" id="A0A2T5PKH7"/>
<accession>A0A2T5PKH7</accession>
<protein>
    <submittedName>
        <fullName evidence="1">Uncharacterized protein</fullName>
    </submittedName>
</protein>
<comment type="caution">
    <text evidence="1">The sequence shown here is derived from an EMBL/GenBank/DDBJ whole genome shotgun (WGS) entry which is preliminary data.</text>
</comment>
<gene>
    <name evidence="1" type="ORF">DBO86_15315</name>
</gene>
<keyword evidence="2" id="KW-1185">Reference proteome</keyword>
<sequence>MSANYLPPIKLTRKTGSEQFIADGQSTGVDLLSFWRWAFSDVLNNAQRGVLAEYIVASALGCNHGVRTQWDAYDLKTPAGIRVEVKSAAYLQSWGQEGFSAIKFSIAPTKVWNPQTRKRSETKTRPAQVYVFCVLSTQDKDKVDPLDLDQWDFYCLSASTLNEKVGAQCEIMLKRLQSLGARAVKYHELADAVETLVG</sequence>
<organism evidence="1 2">
    <name type="scientific">Ectopseudomonas oleovorans</name>
    <name type="common">Pseudomonas oleovorans</name>
    <dbReference type="NCBI Taxonomy" id="301"/>
    <lineage>
        <taxon>Bacteria</taxon>
        <taxon>Pseudomonadati</taxon>
        <taxon>Pseudomonadota</taxon>
        <taxon>Gammaproteobacteria</taxon>
        <taxon>Pseudomonadales</taxon>
        <taxon>Pseudomonadaceae</taxon>
        <taxon>Ectopseudomonas</taxon>
    </lineage>
</organism>